<dbReference type="PANTHER" id="PTHR32470:SF2">
    <property type="entry name" value="NADH DEHYDROGENASE [UBIQUINONE] 1 ALPHA SUBCOMPLEX ASSEMBLY FACTOR 2"/>
    <property type="match status" value="1"/>
</dbReference>
<dbReference type="InterPro" id="IPR052618">
    <property type="entry name" value="ComplexI_NDUFA12"/>
</dbReference>
<sequence length="234" mass="26941">MASRTSPIWNTWYNWKALRLPWRKHFLAGRDLNGNTYWEFNDLRHNQSAVMAEARPGDKIRMRRIVKYPRGTHPGAVMVSPQWHQWLRHVREDAPTVEEQQREVARQAQMRMLAARADARWAGAKRVDGPVEALPKVAQPSVAEPVVATTAVDEAHTQTEPQRPPMEPEPEPEPVYVSAQRPQQQKSQRQRQPRQQQTDAPEKDPWKREELAQGHGALGEAWQPGQWTPSAGKR</sequence>
<evidence type="ECO:0008006" key="5">
    <source>
        <dbReference type="Google" id="ProtNLM"/>
    </source>
</evidence>
<evidence type="ECO:0000256" key="1">
    <source>
        <dbReference type="ARBA" id="ARBA00007355"/>
    </source>
</evidence>
<feature type="region of interest" description="Disordered" evidence="2">
    <location>
        <begin position="153"/>
        <end position="234"/>
    </location>
</feature>
<evidence type="ECO:0000313" key="4">
    <source>
        <dbReference type="Proteomes" id="UP001642501"/>
    </source>
</evidence>
<feature type="compositionally biased region" description="Basic and acidic residues" evidence="2">
    <location>
        <begin position="200"/>
        <end position="212"/>
    </location>
</feature>
<dbReference type="PANTHER" id="PTHR32470">
    <property type="entry name" value="ADH DEHYDROGENASE [UBIQUINONE] 1 ALPHA SUBCOMPLEX ASSEMBLY FACTOR 2"/>
    <property type="match status" value="1"/>
</dbReference>
<keyword evidence="4" id="KW-1185">Reference proteome</keyword>
<reference evidence="3 4" key="1">
    <citation type="submission" date="2024-01" db="EMBL/GenBank/DDBJ databases">
        <authorList>
            <person name="Allen C."/>
            <person name="Tagirdzhanova G."/>
        </authorList>
    </citation>
    <scope>NUCLEOTIDE SEQUENCE [LARGE SCALE GENOMIC DNA]</scope>
    <source>
        <strain evidence="3 4">CBS 573.63</strain>
    </source>
</reference>
<evidence type="ECO:0000313" key="3">
    <source>
        <dbReference type="EMBL" id="CAK7263440.1"/>
    </source>
</evidence>
<dbReference type="Pfam" id="PF05071">
    <property type="entry name" value="NDUFA12"/>
    <property type="match status" value="1"/>
</dbReference>
<dbReference type="InterPro" id="IPR007763">
    <property type="entry name" value="NDUFA12"/>
</dbReference>
<name>A0ABP0D891_9PEZI</name>
<feature type="compositionally biased region" description="Polar residues" evidence="2">
    <location>
        <begin position="225"/>
        <end position="234"/>
    </location>
</feature>
<organism evidence="3 4">
    <name type="scientific">Sporothrix epigloea</name>
    <dbReference type="NCBI Taxonomy" id="1892477"/>
    <lineage>
        <taxon>Eukaryota</taxon>
        <taxon>Fungi</taxon>
        <taxon>Dikarya</taxon>
        <taxon>Ascomycota</taxon>
        <taxon>Pezizomycotina</taxon>
        <taxon>Sordariomycetes</taxon>
        <taxon>Sordariomycetidae</taxon>
        <taxon>Ophiostomatales</taxon>
        <taxon>Ophiostomataceae</taxon>
        <taxon>Sporothrix</taxon>
    </lineage>
</organism>
<comment type="caution">
    <text evidence="3">The sequence shown here is derived from an EMBL/GenBank/DDBJ whole genome shotgun (WGS) entry which is preliminary data.</text>
</comment>
<dbReference type="EMBL" id="CAWUOM010000005">
    <property type="protein sequence ID" value="CAK7263440.1"/>
    <property type="molecule type" value="Genomic_DNA"/>
</dbReference>
<evidence type="ECO:0000256" key="2">
    <source>
        <dbReference type="SAM" id="MobiDB-lite"/>
    </source>
</evidence>
<gene>
    <name evidence="3" type="ORF">SEPCBS57363_000559</name>
</gene>
<proteinExistence type="inferred from homology"/>
<dbReference type="Proteomes" id="UP001642501">
    <property type="component" value="Unassembled WGS sequence"/>
</dbReference>
<protein>
    <recommendedName>
        <fullName evidence="5">NADH dehydrogenase [ubiquinone] 1 alpha subcomplex subunit</fullName>
    </recommendedName>
</protein>
<accession>A0ABP0D891</accession>
<comment type="similarity">
    <text evidence="1">Belongs to the complex I NDUFA12 subunit family.</text>
</comment>